<accession>A0A2U9T842</accession>
<dbReference type="SUPFAM" id="SSF55174">
    <property type="entry name" value="Alpha-L RNA-binding motif"/>
    <property type="match status" value="1"/>
</dbReference>
<dbReference type="GO" id="GO:0034605">
    <property type="term" value="P:cellular response to heat"/>
    <property type="evidence" value="ECO:0007669"/>
    <property type="project" value="InterPro"/>
</dbReference>
<dbReference type="Gene3D" id="3.10.290.10">
    <property type="entry name" value="RNA-binding S4 domain"/>
    <property type="match status" value="1"/>
</dbReference>
<dbReference type="InterPro" id="IPR036986">
    <property type="entry name" value="S4_RNA-bd_sf"/>
</dbReference>
<feature type="region of interest" description="Disordered" evidence="5">
    <location>
        <begin position="98"/>
        <end position="143"/>
    </location>
</feature>
<dbReference type="GO" id="GO:0004812">
    <property type="term" value="F:aminoacyl-tRNA ligase activity"/>
    <property type="evidence" value="ECO:0007669"/>
    <property type="project" value="UniProtKB-KW"/>
</dbReference>
<dbReference type="GO" id="GO:0043023">
    <property type="term" value="F:ribosomal large subunit binding"/>
    <property type="evidence" value="ECO:0007669"/>
    <property type="project" value="InterPro"/>
</dbReference>
<proteinExistence type="inferred from homology"/>
<dbReference type="InterPro" id="IPR025708">
    <property type="entry name" value="HSP15"/>
</dbReference>
<dbReference type="GO" id="GO:0003727">
    <property type="term" value="F:single-stranded RNA binding"/>
    <property type="evidence" value="ECO:0007669"/>
    <property type="project" value="InterPro"/>
</dbReference>
<evidence type="ECO:0000256" key="3">
    <source>
        <dbReference type="ARBA" id="ARBA00023125"/>
    </source>
</evidence>
<feature type="domain" description="RNA-binding S4" evidence="6">
    <location>
        <begin position="19"/>
        <end position="80"/>
    </location>
</feature>
<gene>
    <name evidence="7" type="ORF">C9I47_2059</name>
</gene>
<keyword evidence="2 4" id="KW-0694">RNA-binding</keyword>
<dbReference type="Proteomes" id="UP000249447">
    <property type="component" value="Chromosome"/>
</dbReference>
<keyword evidence="7" id="KW-0030">Aminoacyl-tRNA synthetase</keyword>
<dbReference type="PIRSF" id="PIRSF016821">
    <property type="entry name" value="HSP15"/>
    <property type="match status" value="1"/>
</dbReference>
<keyword evidence="7" id="KW-0436">Ligase</keyword>
<evidence type="ECO:0000256" key="2">
    <source>
        <dbReference type="ARBA" id="ARBA00022884"/>
    </source>
</evidence>
<sequence>MTRNARSNPAQAVEAVAGVRLDLWLWAARFFKTRSLAKHAIEHGRIEVGGQRAKASRTLREGDRLKIERGEEAFVVEVLALSDQRGPATVARTLYREDEASREARERQRALRAAARTGYRPPSSKPDKRARRLIRALGDIDAT</sequence>
<evidence type="ECO:0000259" key="6">
    <source>
        <dbReference type="SMART" id="SM00363"/>
    </source>
</evidence>
<evidence type="ECO:0000313" key="8">
    <source>
        <dbReference type="Proteomes" id="UP000249447"/>
    </source>
</evidence>
<evidence type="ECO:0000256" key="5">
    <source>
        <dbReference type="SAM" id="MobiDB-lite"/>
    </source>
</evidence>
<dbReference type="RefSeq" id="WP_111266829.1">
    <property type="nucleotide sequence ID" value="NZ_CP029843.1"/>
</dbReference>
<dbReference type="GO" id="GO:0003677">
    <property type="term" value="F:DNA binding"/>
    <property type="evidence" value="ECO:0007669"/>
    <property type="project" value="UniProtKB-KW"/>
</dbReference>
<dbReference type="InterPro" id="IPR002942">
    <property type="entry name" value="S4_RNA-bd"/>
</dbReference>
<keyword evidence="8" id="KW-1185">Reference proteome</keyword>
<dbReference type="SMART" id="SM00363">
    <property type="entry name" value="S4"/>
    <property type="match status" value="1"/>
</dbReference>
<dbReference type="AlphaFoldDB" id="A0A2U9T842"/>
<dbReference type="CDD" id="cd00165">
    <property type="entry name" value="S4"/>
    <property type="match status" value="1"/>
</dbReference>
<organism evidence="7 8">
    <name type="scientific">Marilutibacter maris</name>
    <dbReference type="NCBI Taxonomy" id="1605891"/>
    <lineage>
        <taxon>Bacteria</taxon>
        <taxon>Pseudomonadati</taxon>
        <taxon>Pseudomonadota</taxon>
        <taxon>Gammaproteobacteria</taxon>
        <taxon>Lysobacterales</taxon>
        <taxon>Lysobacteraceae</taxon>
        <taxon>Marilutibacter</taxon>
    </lineage>
</organism>
<protein>
    <recommendedName>
        <fullName evidence="4">Heat shock protein 15</fullName>
    </recommendedName>
</protein>
<keyword evidence="3 4" id="KW-0238">DNA-binding</keyword>
<evidence type="ECO:0000256" key="4">
    <source>
        <dbReference type="PIRNR" id="PIRNR016821"/>
    </source>
</evidence>
<reference evidence="7 8" key="1">
    <citation type="submission" date="2018-05" db="EMBL/GenBank/DDBJ databases">
        <title>The complete genome of Lysobacter maris HZ9B, a marine bacterium antagonistic against terrestrial plant pathogens.</title>
        <authorList>
            <person name="Zhang X.-Q."/>
        </authorList>
    </citation>
    <scope>NUCLEOTIDE SEQUENCE [LARGE SCALE GENOMIC DNA]</scope>
    <source>
        <strain evidence="7 8">HZ9B</strain>
    </source>
</reference>
<dbReference type="EMBL" id="CP029843">
    <property type="protein sequence ID" value="AWV07742.1"/>
    <property type="molecule type" value="Genomic_DNA"/>
</dbReference>
<name>A0A2U9T842_9GAMM</name>
<dbReference type="OrthoDB" id="9797176at2"/>
<evidence type="ECO:0000313" key="7">
    <source>
        <dbReference type="EMBL" id="AWV07742.1"/>
    </source>
</evidence>
<dbReference type="KEGG" id="lmb:C9I47_2059"/>
<evidence type="ECO:0000256" key="1">
    <source>
        <dbReference type="ARBA" id="ARBA00008396"/>
    </source>
</evidence>
<comment type="similarity">
    <text evidence="1 4">Belongs to the HSP15 family.</text>
</comment>
<feature type="compositionally biased region" description="Basic and acidic residues" evidence="5">
    <location>
        <begin position="98"/>
        <end position="109"/>
    </location>
</feature>
<dbReference type="Pfam" id="PF01479">
    <property type="entry name" value="S4"/>
    <property type="match status" value="1"/>
</dbReference>
<dbReference type="PROSITE" id="PS50889">
    <property type="entry name" value="S4"/>
    <property type="match status" value="1"/>
</dbReference>